<evidence type="ECO:0000259" key="3">
    <source>
        <dbReference type="Pfam" id="PF05448"/>
    </source>
</evidence>
<feature type="domain" description="Acetyl xylan esterase" evidence="3">
    <location>
        <begin position="1"/>
        <end position="319"/>
    </location>
</feature>
<dbReference type="OrthoDB" id="9770528at2"/>
<proteinExistence type="predicted"/>
<organism evidence="4 5">
    <name type="scientific">Paenibacillus nanensis</name>
    <dbReference type="NCBI Taxonomy" id="393251"/>
    <lineage>
        <taxon>Bacteria</taxon>
        <taxon>Bacillati</taxon>
        <taxon>Bacillota</taxon>
        <taxon>Bacilli</taxon>
        <taxon>Bacillales</taxon>
        <taxon>Paenibacillaceae</taxon>
        <taxon>Paenibacillus</taxon>
    </lineage>
</organism>
<dbReference type="PANTHER" id="PTHR40111:SF1">
    <property type="entry name" value="CEPHALOSPORIN-C DEACETYLASE"/>
    <property type="match status" value="1"/>
</dbReference>
<dbReference type="AlphaFoldDB" id="A0A3A1V1S7"/>
<dbReference type="InterPro" id="IPR008391">
    <property type="entry name" value="AXE1_dom"/>
</dbReference>
<evidence type="ECO:0000313" key="5">
    <source>
        <dbReference type="Proteomes" id="UP000266482"/>
    </source>
</evidence>
<feature type="active site" description="Charge relay system" evidence="1">
    <location>
        <position position="274"/>
    </location>
</feature>
<gene>
    <name evidence="4" type="ORF">D3P08_13075</name>
</gene>
<keyword evidence="5" id="KW-1185">Reference proteome</keyword>
<feature type="active site" description="Charge relay system" evidence="1">
    <location>
        <position position="303"/>
    </location>
</feature>
<dbReference type="Proteomes" id="UP000266482">
    <property type="component" value="Unassembled WGS sequence"/>
</dbReference>
<feature type="binding site" evidence="2">
    <location>
        <position position="92"/>
    </location>
    <ligand>
        <name>substrate</name>
    </ligand>
</feature>
<dbReference type="SUPFAM" id="SSF53474">
    <property type="entry name" value="alpha/beta-Hydrolases"/>
    <property type="match status" value="1"/>
</dbReference>
<feature type="active site" description="Nucleophile" evidence="1">
    <location>
        <position position="184"/>
    </location>
</feature>
<protein>
    <submittedName>
        <fullName evidence="4">Acetylxylan esterase</fullName>
    </submittedName>
</protein>
<dbReference type="InterPro" id="IPR029058">
    <property type="entry name" value="AB_hydrolase_fold"/>
</dbReference>
<reference evidence="4 5" key="1">
    <citation type="submission" date="2018-09" db="EMBL/GenBank/DDBJ databases">
        <title>Paenibacillus aracenensis nov. sp. isolated from a cave in southern Spain.</title>
        <authorList>
            <person name="Jurado V."/>
            <person name="Gutierrez-Patricio S."/>
            <person name="Gonzalez-Pimentel J.L."/>
            <person name="Miller A.Z."/>
            <person name="Laiz L."/>
            <person name="Saiz-Jimenez C."/>
        </authorList>
    </citation>
    <scope>NUCLEOTIDE SEQUENCE [LARGE SCALE GENOMIC DNA]</scope>
    <source>
        <strain evidence="4 5">DSM 22867</strain>
    </source>
</reference>
<dbReference type="GO" id="GO:0005976">
    <property type="term" value="P:polysaccharide metabolic process"/>
    <property type="evidence" value="ECO:0007669"/>
    <property type="project" value="TreeGrafter"/>
</dbReference>
<dbReference type="Pfam" id="PF05448">
    <property type="entry name" value="AXE1"/>
    <property type="match status" value="1"/>
</dbReference>
<dbReference type="Gene3D" id="3.40.50.1820">
    <property type="entry name" value="alpha/beta hydrolase"/>
    <property type="match status" value="1"/>
</dbReference>
<sequence length="320" mass="36035">MPLIDMPLADLNMYEGRNPRPEDFDAYWENALEEMRKTDPDVQLVPAEFQLPFAECYHLYFTGVNGARIHAKYARPKSSGGQHPAVLLFHGYKGCSGDWSEMMMYPALGFSAAWLDVRGQGGRSEDTGGVFGNTFRGHIIRGLSDADPSKLFFRQVFLDTAQLAAIVMGFDEVDAGRVGAAGWSQGGALTIACAALEPRIRKAAAVYPFLSDYKRVWEMDLCKDEYFELHTYFRYFDPQHKREEEIFTKLGYIDIQHLAPRVKADMLVGVGLMDTICPPSAQFAAINKLRTPVQLEIFPDFAHEALPSMNDKIIQFLSRL</sequence>
<dbReference type="GO" id="GO:0052689">
    <property type="term" value="F:carboxylic ester hydrolase activity"/>
    <property type="evidence" value="ECO:0007669"/>
    <property type="project" value="TreeGrafter"/>
</dbReference>
<dbReference type="EMBL" id="QXQA01000007">
    <property type="protein sequence ID" value="RIX52503.1"/>
    <property type="molecule type" value="Genomic_DNA"/>
</dbReference>
<dbReference type="InterPro" id="IPR039069">
    <property type="entry name" value="CE7"/>
</dbReference>
<accession>A0A3A1V1S7</accession>
<evidence type="ECO:0000313" key="4">
    <source>
        <dbReference type="EMBL" id="RIX52503.1"/>
    </source>
</evidence>
<dbReference type="PANTHER" id="PTHR40111">
    <property type="entry name" value="CEPHALOSPORIN-C DEACETYLASE"/>
    <property type="match status" value="1"/>
</dbReference>
<comment type="caution">
    <text evidence="4">The sequence shown here is derived from an EMBL/GenBank/DDBJ whole genome shotgun (WGS) entry which is preliminary data.</text>
</comment>
<evidence type="ECO:0000256" key="1">
    <source>
        <dbReference type="PIRSR" id="PIRSR639069-1"/>
    </source>
</evidence>
<dbReference type="RefSeq" id="WP_119600228.1">
    <property type="nucleotide sequence ID" value="NZ_QXQA01000007.1"/>
</dbReference>
<evidence type="ECO:0000256" key="2">
    <source>
        <dbReference type="PIRSR" id="PIRSR639069-2"/>
    </source>
</evidence>
<name>A0A3A1V1S7_9BACL</name>